<evidence type="ECO:0000256" key="1">
    <source>
        <dbReference type="ARBA" id="ARBA00009741"/>
    </source>
</evidence>
<dbReference type="PIRSF" id="PIRSF000401">
    <property type="entry name" value="RPL11_MTase"/>
    <property type="match status" value="1"/>
</dbReference>
<comment type="similarity">
    <text evidence="1 6">Belongs to the methyltransferase superfamily. PrmA family.</text>
</comment>
<evidence type="ECO:0000313" key="7">
    <source>
        <dbReference type="EMBL" id="RDK84710.1"/>
    </source>
</evidence>
<comment type="function">
    <text evidence="6">Methylates ribosomal protein L11.</text>
</comment>
<dbReference type="Pfam" id="PF06325">
    <property type="entry name" value="PrmA"/>
    <property type="match status" value="1"/>
</dbReference>
<evidence type="ECO:0000313" key="8">
    <source>
        <dbReference type="Proteomes" id="UP000255317"/>
    </source>
</evidence>
<dbReference type="GO" id="GO:0008276">
    <property type="term" value="F:protein methyltransferase activity"/>
    <property type="evidence" value="ECO:0007669"/>
    <property type="project" value="UniProtKB-UniRule"/>
</dbReference>
<dbReference type="NCBIfam" id="NF001785">
    <property type="entry name" value="PRK00517.2-2"/>
    <property type="match status" value="1"/>
</dbReference>
<comment type="catalytic activity">
    <reaction evidence="6">
        <text>L-lysyl-[protein] + 3 S-adenosyl-L-methionine = N(6),N(6),N(6)-trimethyl-L-lysyl-[protein] + 3 S-adenosyl-L-homocysteine + 3 H(+)</text>
        <dbReference type="Rhea" id="RHEA:54192"/>
        <dbReference type="Rhea" id="RHEA-COMP:9752"/>
        <dbReference type="Rhea" id="RHEA-COMP:13826"/>
        <dbReference type="ChEBI" id="CHEBI:15378"/>
        <dbReference type="ChEBI" id="CHEBI:29969"/>
        <dbReference type="ChEBI" id="CHEBI:57856"/>
        <dbReference type="ChEBI" id="CHEBI:59789"/>
        <dbReference type="ChEBI" id="CHEBI:61961"/>
    </reaction>
</comment>
<evidence type="ECO:0000256" key="4">
    <source>
        <dbReference type="ARBA" id="ARBA00022679"/>
    </source>
</evidence>
<dbReference type="HAMAP" id="MF_00735">
    <property type="entry name" value="Methyltr_PrmA"/>
    <property type="match status" value="1"/>
</dbReference>
<evidence type="ECO:0000256" key="5">
    <source>
        <dbReference type="ARBA" id="ARBA00022691"/>
    </source>
</evidence>
<dbReference type="AlphaFoldDB" id="A0A370Q9I7"/>
<dbReference type="GO" id="GO:0005737">
    <property type="term" value="C:cytoplasm"/>
    <property type="evidence" value="ECO:0007669"/>
    <property type="project" value="UniProtKB-SubCell"/>
</dbReference>
<dbReference type="EMBL" id="QRAO01000004">
    <property type="protein sequence ID" value="RDK84710.1"/>
    <property type="molecule type" value="Genomic_DNA"/>
</dbReference>
<comment type="subcellular location">
    <subcellularLocation>
        <location evidence="6">Cytoplasm</location>
    </subcellularLocation>
</comment>
<feature type="binding site" evidence="6">
    <location>
        <position position="129"/>
    </location>
    <ligand>
        <name>S-adenosyl-L-methionine</name>
        <dbReference type="ChEBI" id="CHEBI:59789"/>
    </ligand>
</feature>
<dbReference type="InterPro" id="IPR050078">
    <property type="entry name" value="Ribosomal_L11_MeTrfase_PrmA"/>
</dbReference>
<gene>
    <name evidence="6" type="primary">prmA</name>
    <name evidence="7" type="ORF">C8D94_10482</name>
</gene>
<dbReference type="EC" id="2.1.1.-" evidence="6"/>
<keyword evidence="5 6" id="KW-0949">S-adenosyl-L-methionine</keyword>
<feature type="binding site" evidence="6">
    <location>
        <position position="172"/>
    </location>
    <ligand>
        <name>S-adenosyl-L-methionine</name>
        <dbReference type="ChEBI" id="CHEBI:59789"/>
    </ligand>
</feature>
<dbReference type="PANTHER" id="PTHR43648:SF1">
    <property type="entry name" value="ELECTRON TRANSFER FLAVOPROTEIN BETA SUBUNIT LYSINE METHYLTRANSFERASE"/>
    <property type="match status" value="1"/>
</dbReference>
<dbReference type="CDD" id="cd02440">
    <property type="entry name" value="AdoMet_MTases"/>
    <property type="match status" value="1"/>
</dbReference>
<keyword evidence="7" id="KW-0687">Ribonucleoprotein</keyword>
<dbReference type="OrthoDB" id="9785995at2"/>
<dbReference type="Gene3D" id="3.40.50.150">
    <property type="entry name" value="Vaccinia Virus protein VP39"/>
    <property type="match status" value="1"/>
</dbReference>
<protein>
    <recommendedName>
        <fullName evidence="6">Ribosomal protein L11 methyltransferase</fullName>
        <shortName evidence="6">L11 Mtase</shortName>
        <ecNumber evidence="6">2.1.1.-</ecNumber>
    </recommendedName>
</protein>
<proteinExistence type="inferred from homology"/>
<evidence type="ECO:0000256" key="2">
    <source>
        <dbReference type="ARBA" id="ARBA00022490"/>
    </source>
</evidence>
<feature type="binding site" evidence="6">
    <location>
        <position position="215"/>
    </location>
    <ligand>
        <name>S-adenosyl-L-methionine</name>
        <dbReference type="ChEBI" id="CHEBI:59789"/>
    </ligand>
</feature>
<dbReference type="GO" id="GO:0032259">
    <property type="term" value="P:methylation"/>
    <property type="evidence" value="ECO:0007669"/>
    <property type="project" value="UniProtKB-KW"/>
</dbReference>
<dbReference type="InterPro" id="IPR029063">
    <property type="entry name" value="SAM-dependent_MTases_sf"/>
</dbReference>
<comment type="caution">
    <text evidence="7">The sequence shown here is derived from an EMBL/GenBank/DDBJ whole genome shotgun (WGS) entry which is preliminary data.</text>
</comment>
<dbReference type="Proteomes" id="UP000255317">
    <property type="component" value="Unassembled WGS sequence"/>
</dbReference>
<accession>A0A370Q9I7</accession>
<keyword evidence="4 6" id="KW-0808">Transferase</keyword>
<keyword evidence="7" id="KW-0689">Ribosomal protein</keyword>
<dbReference type="SUPFAM" id="SSF53335">
    <property type="entry name" value="S-adenosyl-L-methionine-dependent methyltransferases"/>
    <property type="match status" value="1"/>
</dbReference>
<dbReference type="PANTHER" id="PTHR43648">
    <property type="entry name" value="ELECTRON TRANSFER FLAVOPROTEIN BETA SUBUNIT LYSINE METHYLTRANSFERASE"/>
    <property type="match status" value="1"/>
</dbReference>
<dbReference type="InterPro" id="IPR004498">
    <property type="entry name" value="Ribosomal_PrmA_MeTrfase"/>
</dbReference>
<reference evidence="7 8" key="1">
    <citation type="submission" date="2018-07" db="EMBL/GenBank/DDBJ databases">
        <title>Genomic Encyclopedia of Type Strains, Phase IV (KMG-IV): sequencing the most valuable type-strain genomes for metagenomic binning, comparative biology and taxonomic classification.</title>
        <authorList>
            <person name="Goeker M."/>
        </authorList>
    </citation>
    <scope>NUCLEOTIDE SEQUENCE [LARGE SCALE GENOMIC DNA]</scope>
    <source>
        <strain evidence="7 8">DSM 101478</strain>
    </source>
</reference>
<organism evidence="7 8">
    <name type="scientific">Marinirhabdus gelatinilytica</name>
    <dbReference type="NCBI Taxonomy" id="1703343"/>
    <lineage>
        <taxon>Bacteria</taxon>
        <taxon>Pseudomonadati</taxon>
        <taxon>Bacteroidota</taxon>
        <taxon>Flavobacteriia</taxon>
        <taxon>Flavobacteriales</taxon>
        <taxon>Flavobacteriaceae</taxon>
    </lineage>
</organism>
<sequence length="278" mass="31310">MPSTYIEYTFKVTPLQPGTEILIAELGQAGFESFVENEEGVQAYIQKEDWHEAILDPLFILKSSEFEVTFQQQEIAQINWNQEWEKNFTPIVVGDACAVRAPFHKPFNVPYEIVIEPKMSFGTGHHETTFMMLQHILGTDCQGKKVLDMGCGTAVLAILAEMKGARALDAIDIDEWCVENSNENLQRNKCSRTTTILGGVEAIPTSEKYDIIIANINRNILLDQMETYASVLGVGGQLFLSGFYREDLPLITDCCNKLGLDFVQKKEKNNWIAAKFVN</sequence>
<dbReference type="RefSeq" id="WP_115124131.1">
    <property type="nucleotide sequence ID" value="NZ_QRAO01000004.1"/>
</dbReference>
<dbReference type="GO" id="GO:0005840">
    <property type="term" value="C:ribosome"/>
    <property type="evidence" value="ECO:0007669"/>
    <property type="project" value="UniProtKB-KW"/>
</dbReference>
<name>A0A370Q9I7_9FLAO</name>
<keyword evidence="2 6" id="KW-0963">Cytoplasm</keyword>
<keyword evidence="8" id="KW-1185">Reference proteome</keyword>
<feature type="binding site" evidence="6">
    <location>
        <position position="150"/>
    </location>
    <ligand>
        <name>S-adenosyl-L-methionine</name>
        <dbReference type="ChEBI" id="CHEBI:59789"/>
    </ligand>
</feature>
<evidence type="ECO:0000256" key="3">
    <source>
        <dbReference type="ARBA" id="ARBA00022603"/>
    </source>
</evidence>
<keyword evidence="3 6" id="KW-0489">Methyltransferase</keyword>
<evidence type="ECO:0000256" key="6">
    <source>
        <dbReference type="HAMAP-Rule" id="MF_00735"/>
    </source>
</evidence>